<dbReference type="EMBL" id="JBHSMX010000010">
    <property type="protein sequence ID" value="MFC5520277.1"/>
    <property type="molecule type" value="Genomic_DNA"/>
</dbReference>
<gene>
    <name evidence="4" type="ORF">ACFPP7_05025</name>
</gene>
<reference evidence="5" key="1">
    <citation type="journal article" date="2019" name="Int. J. Syst. Evol. Microbiol.">
        <title>The Global Catalogue of Microorganisms (GCM) 10K type strain sequencing project: providing services to taxonomists for standard genome sequencing and annotation.</title>
        <authorList>
            <consortium name="The Broad Institute Genomics Platform"/>
            <consortium name="The Broad Institute Genome Sequencing Center for Infectious Disease"/>
            <person name="Wu L."/>
            <person name="Ma J."/>
        </authorList>
    </citation>
    <scope>NUCLEOTIDE SEQUENCE [LARGE SCALE GENOMIC DNA]</scope>
    <source>
        <strain evidence="5">CGMCC 4.7277</strain>
    </source>
</reference>
<dbReference type="Pfam" id="PF04982">
    <property type="entry name" value="TM_HPP"/>
    <property type="match status" value="1"/>
</dbReference>
<dbReference type="InterPro" id="IPR046342">
    <property type="entry name" value="CBS_dom_sf"/>
</dbReference>
<dbReference type="Gene3D" id="3.10.580.10">
    <property type="entry name" value="CBS-domain"/>
    <property type="match status" value="1"/>
</dbReference>
<organism evidence="4 5">
    <name type="scientific">Polaromonas jejuensis</name>
    <dbReference type="NCBI Taxonomy" id="457502"/>
    <lineage>
        <taxon>Bacteria</taxon>
        <taxon>Pseudomonadati</taxon>
        <taxon>Pseudomonadota</taxon>
        <taxon>Betaproteobacteria</taxon>
        <taxon>Burkholderiales</taxon>
        <taxon>Comamonadaceae</taxon>
        <taxon>Polaromonas</taxon>
    </lineage>
</organism>
<comment type="caution">
    <text evidence="4">The sequence shown here is derived from an EMBL/GenBank/DDBJ whole genome shotgun (WGS) entry which is preliminary data.</text>
</comment>
<dbReference type="RefSeq" id="WP_084389634.1">
    <property type="nucleotide sequence ID" value="NZ_JBHSMX010000010.1"/>
</dbReference>
<protein>
    <submittedName>
        <fullName evidence="4">HPP family protein</fullName>
    </submittedName>
</protein>
<keyword evidence="2" id="KW-0472">Membrane</keyword>
<proteinExistence type="predicted"/>
<evidence type="ECO:0000256" key="2">
    <source>
        <dbReference type="SAM" id="Phobius"/>
    </source>
</evidence>
<feature type="transmembrane region" description="Helical" evidence="2">
    <location>
        <begin position="99"/>
        <end position="118"/>
    </location>
</feature>
<dbReference type="Proteomes" id="UP001596084">
    <property type="component" value="Unassembled WGS sequence"/>
</dbReference>
<dbReference type="Pfam" id="PF00571">
    <property type="entry name" value="CBS"/>
    <property type="match status" value="2"/>
</dbReference>
<evidence type="ECO:0000259" key="3">
    <source>
        <dbReference type="PROSITE" id="PS51371"/>
    </source>
</evidence>
<dbReference type="InterPro" id="IPR007065">
    <property type="entry name" value="HPP"/>
</dbReference>
<keyword evidence="2" id="KW-0812">Transmembrane</keyword>
<feature type="domain" description="CBS" evidence="3">
    <location>
        <begin position="257"/>
        <end position="317"/>
    </location>
</feature>
<dbReference type="PROSITE" id="PS51371">
    <property type="entry name" value="CBS"/>
    <property type="match status" value="2"/>
</dbReference>
<sequence length="399" mass="43017">MSIPAGPDALNTERGRLPSLFSRAWWRAFRPARTRINTRERLRLVMGALLGIFLTGWLCHLAGGTLASGLPWLIAPLGASAVLVFAVPASPMAQPWPVVGGNTLSALVGIAGVHGVYLLGSPELAAALAVATAIALMLALRCLHPPGGATALMMVLGGMADPAFAFYPVLLNSVLLVLAGIAYNNATRRPYPHMQLAPLTGAVSREARQLDADLDAVLARYNQVLDVSRDDLKALLADTQLRAYDRKLAEVRCADIMSRDLVTVQFGTPLQEAWALLRERRIKALPVVDRSFRIAGIITLADFMRAAELDLYEGFDEKLRTLIRSTKSSYSNKPEVVGQIMTRHVRVAGMQRHLVDLVPLFGSTGHHHIPIIGEGERLVGMITQSDLVAALGRAADPAA</sequence>
<evidence type="ECO:0000313" key="5">
    <source>
        <dbReference type="Proteomes" id="UP001596084"/>
    </source>
</evidence>
<accession>A0ABW0Q992</accession>
<feature type="transmembrane region" description="Helical" evidence="2">
    <location>
        <begin position="124"/>
        <end position="143"/>
    </location>
</feature>
<dbReference type="PANTHER" id="PTHR33741">
    <property type="entry name" value="TRANSMEMBRANE PROTEIN DDB_G0269096-RELATED"/>
    <property type="match status" value="1"/>
</dbReference>
<feature type="transmembrane region" description="Helical" evidence="2">
    <location>
        <begin position="69"/>
        <end position="87"/>
    </location>
</feature>
<dbReference type="CDD" id="cd04600">
    <property type="entry name" value="CBS_pair_HPP_assoc"/>
    <property type="match status" value="1"/>
</dbReference>
<dbReference type="InterPro" id="IPR000644">
    <property type="entry name" value="CBS_dom"/>
</dbReference>
<dbReference type="PANTHER" id="PTHR33741:SF5">
    <property type="entry name" value="TRANSMEMBRANE PROTEIN DDB_G0269096-RELATED"/>
    <property type="match status" value="1"/>
</dbReference>
<name>A0ABW0Q992_9BURK</name>
<keyword evidence="2" id="KW-1133">Transmembrane helix</keyword>
<evidence type="ECO:0000256" key="1">
    <source>
        <dbReference type="PROSITE-ProRule" id="PRU00703"/>
    </source>
</evidence>
<dbReference type="SMART" id="SM00116">
    <property type="entry name" value="CBS"/>
    <property type="match status" value="2"/>
</dbReference>
<feature type="transmembrane region" description="Helical" evidence="2">
    <location>
        <begin position="164"/>
        <end position="183"/>
    </location>
</feature>
<feature type="transmembrane region" description="Helical" evidence="2">
    <location>
        <begin position="42"/>
        <end position="63"/>
    </location>
</feature>
<keyword evidence="5" id="KW-1185">Reference proteome</keyword>
<evidence type="ECO:0000313" key="4">
    <source>
        <dbReference type="EMBL" id="MFC5520277.1"/>
    </source>
</evidence>
<keyword evidence="1" id="KW-0129">CBS domain</keyword>
<dbReference type="InterPro" id="IPR058581">
    <property type="entry name" value="TM_HPP"/>
</dbReference>
<feature type="domain" description="CBS" evidence="3">
    <location>
        <begin position="341"/>
        <end position="397"/>
    </location>
</feature>
<dbReference type="SUPFAM" id="SSF54631">
    <property type="entry name" value="CBS-domain pair"/>
    <property type="match status" value="1"/>
</dbReference>